<protein>
    <recommendedName>
        <fullName evidence="4">Large ribosomal subunit protein uL16m</fullName>
    </recommendedName>
    <alternativeName>
        <fullName evidence="5">39S ribosomal protein L16, mitochondrial</fullName>
    </alternativeName>
</protein>
<dbReference type="Gene3D" id="3.90.1170.10">
    <property type="entry name" value="Ribosomal protein L10e/L16"/>
    <property type="match status" value="1"/>
</dbReference>
<organism evidence="6 7">
    <name type="scientific">Callosobruchus maculatus</name>
    <name type="common">Southern cowpea weevil</name>
    <name type="synonym">Pulse bruchid</name>
    <dbReference type="NCBI Taxonomy" id="64391"/>
    <lineage>
        <taxon>Eukaryota</taxon>
        <taxon>Metazoa</taxon>
        <taxon>Ecdysozoa</taxon>
        <taxon>Arthropoda</taxon>
        <taxon>Hexapoda</taxon>
        <taxon>Insecta</taxon>
        <taxon>Pterygota</taxon>
        <taxon>Neoptera</taxon>
        <taxon>Endopterygota</taxon>
        <taxon>Coleoptera</taxon>
        <taxon>Polyphaga</taxon>
        <taxon>Cucujiformia</taxon>
        <taxon>Chrysomeloidea</taxon>
        <taxon>Chrysomelidae</taxon>
        <taxon>Bruchinae</taxon>
        <taxon>Bruchini</taxon>
        <taxon>Callosobruchus</taxon>
    </lineage>
</organism>
<keyword evidence="2" id="KW-0689">Ribosomal protein</keyword>
<dbReference type="PANTHER" id="PTHR12220">
    <property type="entry name" value="50S/60S RIBOSOMAL PROTEIN L16"/>
    <property type="match status" value="1"/>
</dbReference>
<dbReference type="GO" id="GO:0032543">
    <property type="term" value="P:mitochondrial translation"/>
    <property type="evidence" value="ECO:0007669"/>
    <property type="project" value="TreeGrafter"/>
</dbReference>
<evidence type="ECO:0000256" key="4">
    <source>
        <dbReference type="ARBA" id="ARBA00035302"/>
    </source>
</evidence>
<evidence type="ECO:0000313" key="6">
    <source>
        <dbReference type="EMBL" id="VEN34592.1"/>
    </source>
</evidence>
<dbReference type="InterPro" id="IPR036920">
    <property type="entry name" value="Ribosomal_uL16_sf"/>
</dbReference>
<dbReference type="InterPro" id="IPR000114">
    <property type="entry name" value="Ribosomal_uL16_bact-type"/>
</dbReference>
<comment type="similarity">
    <text evidence="1">Belongs to the universal ribosomal protein uL16 family.</text>
</comment>
<keyword evidence="7" id="KW-1185">Reference proteome</keyword>
<name>A0A653BG87_CALMS</name>
<keyword evidence="3" id="KW-0687">Ribonucleoprotein</keyword>
<proteinExistence type="inferred from homology"/>
<accession>A0A653BG87</accession>
<dbReference type="GO" id="GO:0005762">
    <property type="term" value="C:mitochondrial large ribosomal subunit"/>
    <property type="evidence" value="ECO:0007669"/>
    <property type="project" value="TreeGrafter"/>
</dbReference>
<sequence>MNSIRTRGSILPVNAVKIIQVCGFKHFGPPEKYDHVEFPERPRLKVVDRQPQLPPSIRPPKMQKKLRRKMDQDRMFAIWRVDNPWFPVTKKGQGQRMGGGKGAIDHYVTPVKAGRIIVELGGKCEFLEVKDFLQDCANKLPFKAIAVSQKMLDDEKAKEKWELENNQNPYTMKYLIQNNMGGCQRWISPLDFKYFCKYVGNAANGVFYAEGLLNFI</sequence>
<dbReference type="CDD" id="cd01433">
    <property type="entry name" value="Ribosomal_L16_L10e"/>
    <property type="match status" value="1"/>
</dbReference>
<evidence type="ECO:0000256" key="1">
    <source>
        <dbReference type="ARBA" id="ARBA00008931"/>
    </source>
</evidence>
<dbReference type="Proteomes" id="UP000410492">
    <property type="component" value="Unassembled WGS sequence"/>
</dbReference>
<dbReference type="GO" id="GO:0019843">
    <property type="term" value="F:rRNA binding"/>
    <property type="evidence" value="ECO:0007669"/>
    <property type="project" value="InterPro"/>
</dbReference>
<evidence type="ECO:0000256" key="2">
    <source>
        <dbReference type="ARBA" id="ARBA00022980"/>
    </source>
</evidence>
<dbReference type="Pfam" id="PF00252">
    <property type="entry name" value="Ribosomal_L16"/>
    <property type="match status" value="1"/>
</dbReference>
<gene>
    <name evidence="6" type="ORF">CALMAC_LOCUS733</name>
</gene>
<dbReference type="GO" id="GO:0003735">
    <property type="term" value="F:structural constituent of ribosome"/>
    <property type="evidence" value="ECO:0007669"/>
    <property type="project" value="InterPro"/>
</dbReference>
<evidence type="ECO:0000256" key="5">
    <source>
        <dbReference type="ARBA" id="ARBA00035440"/>
    </source>
</evidence>
<dbReference type="OrthoDB" id="5411773at2759"/>
<dbReference type="AlphaFoldDB" id="A0A653BG87"/>
<evidence type="ECO:0000256" key="3">
    <source>
        <dbReference type="ARBA" id="ARBA00023274"/>
    </source>
</evidence>
<dbReference type="SUPFAM" id="SSF54686">
    <property type="entry name" value="Ribosomal protein L16p/L10e"/>
    <property type="match status" value="1"/>
</dbReference>
<reference evidence="6 7" key="1">
    <citation type="submission" date="2019-01" db="EMBL/GenBank/DDBJ databases">
        <authorList>
            <person name="Sayadi A."/>
        </authorList>
    </citation>
    <scope>NUCLEOTIDE SEQUENCE [LARGE SCALE GENOMIC DNA]</scope>
</reference>
<evidence type="ECO:0000313" key="7">
    <source>
        <dbReference type="Proteomes" id="UP000410492"/>
    </source>
</evidence>
<dbReference type="PANTHER" id="PTHR12220:SF13">
    <property type="entry name" value="LARGE RIBOSOMAL SUBUNIT PROTEIN UL16M"/>
    <property type="match status" value="1"/>
</dbReference>
<dbReference type="EMBL" id="CAACVG010000838">
    <property type="protein sequence ID" value="VEN34592.1"/>
    <property type="molecule type" value="Genomic_DNA"/>
</dbReference>
<dbReference type="InterPro" id="IPR016180">
    <property type="entry name" value="Ribosomal_uL16_dom"/>
</dbReference>
<dbReference type="InterPro" id="IPR047873">
    <property type="entry name" value="Ribosomal_uL16"/>
</dbReference>